<dbReference type="InterPro" id="IPR011029">
    <property type="entry name" value="DEATH-like_dom_sf"/>
</dbReference>
<dbReference type="GO" id="GO:0043123">
    <property type="term" value="P:positive regulation of canonical NF-kappaB signal transduction"/>
    <property type="evidence" value="ECO:0007669"/>
    <property type="project" value="UniProtKB-ARBA"/>
</dbReference>
<dbReference type="PROSITE" id="PS50017">
    <property type="entry name" value="DEATH_DOMAIN"/>
    <property type="match status" value="1"/>
</dbReference>
<evidence type="ECO:0000256" key="1">
    <source>
        <dbReference type="SAM" id="MobiDB-lite"/>
    </source>
</evidence>
<dbReference type="GO" id="GO:0005524">
    <property type="term" value="F:ATP binding"/>
    <property type="evidence" value="ECO:0007669"/>
    <property type="project" value="InterPro"/>
</dbReference>
<dbReference type="Proteomes" id="UP000472263">
    <property type="component" value="Chromosome 17"/>
</dbReference>
<dbReference type="GO" id="GO:0031349">
    <property type="term" value="P:positive regulation of defense response"/>
    <property type="evidence" value="ECO:0007669"/>
    <property type="project" value="UniProtKB-ARBA"/>
</dbReference>
<dbReference type="Pfam" id="PF00531">
    <property type="entry name" value="Death"/>
    <property type="match status" value="1"/>
</dbReference>
<dbReference type="Pfam" id="PF07714">
    <property type="entry name" value="PK_Tyr_Ser-Thr"/>
    <property type="match status" value="1"/>
</dbReference>
<dbReference type="GO" id="GO:0004706">
    <property type="term" value="F:JUN kinase kinase kinase activity"/>
    <property type="evidence" value="ECO:0007669"/>
    <property type="project" value="TreeGrafter"/>
</dbReference>
<dbReference type="PANTHER" id="PTHR44329:SF6">
    <property type="entry name" value="RECEPTOR-INTERACTING SERINE_THREONINE-PROTEIN KINASE 1"/>
    <property type="match status" value="1"/>
</dbReference>
<evidence type="ECO:0000259" key="2">
    <source>
        <dbReference type="PROSITE" id="PS50011"/>
    </source>
</evidence>
<dbReference type="SUPFAM" id="SSF56112">
    <property type="entry name" value="Protein kinase-like (PK-like)"/>
    <property type="match status" value="1"/>
</dbReference>
<dbReference type="FunFam" id="1.10.510.10:FF:000472">
    <property type="entry name" value="Receptor interacting serine/threonine kinase 1"/>
    <property type="match status" value="1"/>
</dbReference>
<dbReference type="PROSITE" id="PS00108">
    <property type="entry name" value="PROTEIN_KINASE_ST"/>
    <property type="match status" value="1"/>
</dbReference>
<organism evidence="4 5">
    <name type="scientific">Myripristis murdjan</name>
    <name type="common">pinecone soldierfish</name>
    <dbReference type="NCBI Taxonomy" id="586833"/>
    <lineage>
        <taxon>Eukaryota</taxon>
        <taxon>Metazoa</taxon>
        <taxon>Chordata</taxon>
        <taxon>Craniata</taxon>
        <taxon>Vertebrata</taxon>
        <taxon>Euteleostomi</taxon>
        <taxon>Actinopterygii</taxon>
        <taxon>Neopterygii</taxon>
        <taxon>Teleostei</taxon>
        <taxon>Neoteleostei</taxon>
        <taxon>Acanthomorphata</taxon>
        <taxon>Holocentriformes</taxon>
        <taxon>Holocentridae</taxon>
        <taxon>Myripristis</taxon>
    </lineage>
</organism>
<dbReference type="SMART" id="SM00220">
    <property type="entry name" value="S_TKc"/>
    <property type="match status" value="1"/>
</dbReference>
<proteinExistence type="predicted"/>
<dbReference type="OrthoDB" id="535509at2759"/>
<dbReference type="InParanoid" id="A0A668ARV7"/>
<dbReference type="InterPro" id="IPR051681">
    <property type="entry name" value="Ser/Thr_Kinases-Pseudokinases"/>
</dbReference>
<dbReference type="InterPro" id="IPR000488">
    <property type="entry name" value="Death_dom"/>
</dbReference>
<dbReference type="SMART" id="SM00005">
    <property type="entry name" value="DEATH"/>
    <property type="match status" value="1"/>
</dbReference>
<dbReference type="PROSITE" id="PS50011">
    <property type="entry name" value="PROTEIN_KINASE_DOM"/>
    <property type="match status" value="1"/>
</dbReference>
<feature type="region of interest" description="Disordered" evidence="1">
    <location>
        <begin position="434"/>
        <end position="462"/>
    </location>
</feature>
<reference evidence="4" key="3">
    <citation type="submission" date="2025-09" db="UniProtKB">
        <authorList>
            <consortium name="Ensembl"/>
        </authorList>
    </citation>
    <scope>IDENTIFICATION</scope>
</reference>
<dbReference type="InterPro" id="IPR037934">
    <property type="entry name" value="RIP1_Death"/>
</dbReference>
<reference evidence="4" key="1">
    <citation type="submission" date="2019-06" db="EMBL/GenBank/DDBJ databases">
        <authorList>
            <consortium name="Wellcome Sanger Institute Data Sharing"/>
        </authorList>
    </citation>
    <scope>NUCLEOTIDE SEQUENCE [LARGE SCALE GENOMIC DNA]</scope>
</reference>
<dbReference type="SUPFAM" id="SSF47986">
    <property type="entry name" value="DEATH domain"/>
    <property type="match status" value="1"/>
</dbReference>
<evidence type="ECO:0000259" key="3">
    <source>
        <dbReference type="PROSITE" id="PS50017"/>
    </source>
</evidence>
<feature type="domain" description="Protein kinase" evidence="2">
    <location>
        <begin position="15"/>
        <end position="284"/>
    </location>
</feature>
<dbReference type="Gene3D" id="1.10.510.10">
    <property type="entry name" value="Transferase(Phosphotransferase) domain 1"/>
    <property type="match status" value="1"/>
</dbReference>
<dbReference type="CDD" id="cd08777">
    <property type="entry name" value="Death_RIP1"/>
    <property type="match status" value="1"/>
</dbReference>
<dbReference type="GO" id="GO:0071345">
    <property type="term" value="P:cellular response to cytokine stimulus"/>
    <property type="evidence" value="ECO:0007669"/>
    <property type="project" value="UniProtKB-ARBA"/>
</dbReference>
<name>A0A668ARV7_9TELE</name>
<keyword evidence="5" id="KW-1185">Reference proteome</keyword>
<dbReference type="PANTHER" id="PTHR44329">
    <property type="entry name" value="SERINE/THREONINE-PROTEIN KINASE TNNI3K-RELATED"/>
    <property type="match status" value="1"/>
</dbReference>
<protein>
    <submittedName>
        <fullName evidence="4">Receptor (TNFRSF)-interacting serine-threonine kinase 1, like</fullName>
    </submittedName>
</protein>
<feature type="compositionally biased region" description="Polar residues" evidence="1">
    <location>
        <begin position="434"/>
        <end position="459"/>
    </location>
</feature>
<dbReference type="AlphaFoldDB" id="A0A668ARV7"/>
<dbReference type="InterPro" id="IPR000719">
    <property type="entry name" value="Prot_kinase_dom"/>
</dbReference>
<dbReference type="GO" id="GO:0009893">
    <property type="term" value="P:positive regulation of metabolic process"/>
    <property type="evidence" value="ECO:0007669"/>
    <property type="project" value="UniProtKB-ARBA"/>
</dbReference>
<dbReference type="InterPro" id="IPR011009">
    <property type="entry name" value="Kinase-like_dom_sf"/>
</dbReference>
<dbReference type="InterPro" id="IPR008271">
    <property type="entry name" value="Ser/Thr_kinase_AS"/>
</dbReference>
<evidence type="ECO:0000313" key="5">
    <source>
        <dbReference type="Proteomes" id="UP000472263"/>
    </source>
</evidence>
<dbReference type="Gene3D" id="1.10.533.10">
    <property type="entry name" value="Death Domain, Fas"/>
    <property type="match status" value="1"/>
</dbReference>
<dbReference type="Pfam" id="PF12721">
    <property type="entry name" value="RHIM"/>
    <property type="match status" value="1"/>
</dbReference>
<accession>A0A668ARV7</accession>
<dbReference type="Ensembl" id="ENSMMDT00005048984.1">
    <property type="protein sequence ID" value="ENSMMDP00005048036.1"/>
    <property type="gene ID" value="ENSMMDG00005021858.1"/>
</dbReference>
<dbReference type="InterPro" id="IPR001245">
    <property type="entry name" value="Ser-Thr/Tyr_kinase_cat_dom"/>
</dbReference>
<reference evidence="4" key="2">
    <citation type="submission" date="2025-08" db="UniProtKB">
        <authorList>
            <consortium name="Ensembl"/>
        </authorList>
    </citation>
    <scope>IDENTIFICATION</scope>
</reference>
<sequence>MAVAPGSVLMTSADLIKREPLDYGGFGEVFLCYHKTLGQVVLKTVYTGRLRNENSKRSLLEEGSLMTKLNHERVVKLLGVIMEDGDCSLVMELIPRGNLLAMLEQVSVPMSMKGRIILEILEGMVYLTENHVIHKDLKPENILVDKDFHIKIADLGLSTCQTWSKLTREESRRKSRIGQSTGVRAAGTLSYMAPEHLESIHTPSTEKSDVYSFGIVVWVILTGQEPYEFARSEDHISQCVRNGDRPAENAIPDDTPVEIIQLMRRCWAHDPQQRPTFKEGYNFFLPIYVEKFKAYVEEDSLDLGNLYEGPEELVEKMKSLSVTPESFSADCPAPLVSSERSVSVPVEASIEDLDVSPCNTAMESTESSVQTDARAVSGPSVLEEKLHQELQYHKHGSYTCVDQPDSANYHYQCYPNPLPLQRLTSLDYTDRQPMQDNPSLVSSVQSWTKAEPVQPTSQEDPYRPYAGLYESMATTASVPTACHMPMSASSPSLAQLPQQHPYSQYDRQQSWPVYPVSDTAAPNKIGSLQDPGGLFIQNASGIQIGHNNTLSIRSPDSFQGLSSSLLSNGSAISPLREAIQKFEDHTVTEDHLDILRENIGSNWKRCARRLGLTNVEVETIDHDYSRDGLPEKVHQMLERWRMKEGSVGCTIGKLCRALEGHIKVDIIQKLLDTCRNTFSS</sequence>
<feature type="domain" description="Death" evidence="3">
    <location>
        <begin position="588"/>
        <end position="674"/>
    </location>
</feature>
<gene>
    <name evidence="4" type="primary">ripk1l</name>
</gene>
<dbReference type="GeneTree" id="ENSGT00940000159347"/>
<dbReference type="InterPro" id="IPR025735">
    <property type="entry name" value="RHIM"/>
</dbReference>
<evidence type="ECO:0000313" key="4">
    <source>
        <dbReference type="Ensembl" id="ENSMMDP00005048036.1"/>
    </source>
</evidence>